<dbReference type="PANTHER" id="PTHR30477">
    <property type="entry name" value="ABC-TRANSPORTER METAL-BINDING PROTEIN"/>
    <property type="match status" value="1"/>
</dbReference>
<keyword evidence="3 6" id="KW-0812">Transmembrane</keyword>
<feature type="transmembrane region" description="Helical" evidence="7">
    <location>
        <begin position="148"/>
        <end position="166"/>
    </location>
</feature>
<keyword evidence="4 7" id="KW-1133">Transmembrane helix</keyword>
<evidence type="ECO:0000256" key="7">
    <source>
        <dbReference type="SAM" id="Phobius"/>
    </source>
</evidence>
<gene>
    <name evidence="8" type="ORF">HMPREF0058_1611</name>
</gene>
<comment type="similarity">
    <text evidence="2 6">Belongs to the ABC-3 integral membrane protein family.</text>
</comment>
<proteinExistence type="inferred from homology"/>
<keyword evidence="9" id="KW-1185">Reference proteome</keyword>
<evidence type="ECO:0000256" key="4">
    <source>
        <dbReference type="ARBA" id="ARBA00022989"/>
    </source>
</evidence>
<evidence type="ECO:0000313" key="8">
    <source>
        <dbReference type="EMBL" id="EEH65641.1"/>
    </source>
</evidence>
<dbReference type="RefSeq" id="WP_006548571.1">
    <property type="nucleotide sequence ID" value="NZ_DS999574.1"/>
</dbReference>
<feature type="transmembrane region" description="Helical" evidence="7">
    <location>
        <begin position="235"/>
        <end position="256"/>
    </location>
</feature>
<reference evidence="8 9" key="1">
    <citation type="submission" date="2009-01" db="EMBL/GenBank/DDBJ databases">
        <authorList>
            <person name="Qin X."/>
            <person name="Bachman B."/>
            <person name="Battles P."/>
            <person name="Bell A."/>
            <person name="Bess C."/>
            <person name="Bickham C."/>
            <person name="Chaboub L."/>
            <person name="Chen D."/>
            <person name="Coyle M."/>
            <person name="Deiros D.R."/>
            <person name="Dinh H."/>
            <person name="Forbes L."/>
            <person name="Fowler G."/>
            <person name="Francisco L."/>
            <person name="Fu Q."/>
            <person name="Gubbala S."/>
            <person name="Hale W."/>
            <person name="Han Y."/>
            <person name="Hemphill L."/>
            <person name="Highlander S.K."/>
            <person name="Hirani K."/>
            <person name="Hogues M."/>
            <person name="Jackson L."/>
            <person name="Jakkamsetti A."/>
            <person name="Javaid M."/>
            <person name="Jiang H."/>
            <person name="Korchina V."/>
            <person name="Kovar C."/>
            <person name="Lara F."/>
            <person name="Lee S."/>
            <person name="Mata R."/>
            <person name="Mathew T."/>
            <person name="Moen C."/>
            <person name="Morales K."/>
            <person name="Munidasa M."/>
            <person name="Nazareth L."/>
            <person name="Ngo R."/>
            <person name="Nguyen L."/>
            <person name="Okwuonu G."/>
            <person name="Ongeri F."/>
            <person name="Patil S."/>
            <person name="Petrosino J."/>
            <person name="Pham C."/>
            <person name="Pham P."/>
            <person name="Pu L.-L."/>
            <person name="Puazo M."/>
            <person name="Raj R."/>
            <person name="Reid J."/>
            <person name="Rouhana J."/>
            <person name="Saada N."/>
            <person name="Shang Y."/>
            <person name="Simmons D."/>
            <person name="Thornton R."/>
            <person name="Warren J."/>
            <person name="Weissenberger G."/>
            <person name="Zhang J."/>
            <person name="Zhang L."/>
            <person name="Zhou C."/>
            <person name="Zhu D."/>
            <person name="Muzny D."/>
            <person name="Worley K."/>
            <person name="Gibbs R."/>
        </authorList>
    </citation>
    <scope>NUCLEOTIDE SEQUENCE [LARGE SCALE GENOMIC DNA]</scope>
    <source>
        <strain evidence="8 9">DSM 15434</strain>
    </source>
</reference>
<name>C0W6W7_9ACTO</name>
<evidence type="ECO:0000256" key="1">
    <source>
        <dbReference type="ARBA" id="ARBA00004141"/>
    </source>
</evidence>
<evidence type="ECO:0000256" key="3">
    <source>
        <dbReference type="ARBA" id="ARBA00022692"/>
    </source>
</evidence>
<feature type="transmembrane region" description="Helical" evidence="7">
    <location>
        <begin position="44"/>
        <end position="60"/>
    </location>
</feature>
<dbReference type="Proteomes" id="UP000004778">
    <property type="component" value="Unassembled WGS sequence"/>
</dbReference>
<evidence type="ECO:0000256" key="2">
    <source>
        <dbReference type="ARBA" id="ARBA00008034"/>
    </source>
</evidence>
<sequence>MSPSLELLWLPGLQCLVMGGLAGGVGALAVVARRVFTTEALTHATFPGGVTGVVVAAWLGEQVGGGRVGEQALSLALILGAVAACAPIVAMTRWLVSACGLSSQAAGGVVLSVGFAAGHFLSTWFAPLPLKVDAFLTGSVLNVSRSDLVITTAVLAVALALYTLTGHRMVSAAFDPLGYRAGGMSPGAAEACIMVLVCLTIGALVPAVGTILPIALVAAPAAALWRWVRSLDALVYGSALLGGLTSLAGLALAAWWGLSAGGVIAVLCALVYAASALLGRVRWGRARPTAG</sequence>
<dbReference type="AlphaFoldDB" id="C0W6W7"/>
<evidence type="ECO:0000256" key="6">
    <source>
        <dbReference type="RuleBase" id="RU003943"/>
    </source>
</evidence>
<dbReference type="Pfam" id="PF00950">
    <property type="entry name" value="ABC-3"/>
    <property type="match status" value="1"/>
</dbReference>
<dbReference type="GO" id="GO:0043190">
    <property type="term" value="C:ATP-binding cassette (ABC) transporter complex"/>
    <property type="evidence" value="ECO:0007669"/>
    <property type="project" value="InterPro"/>
</dbReference>
<accession>C0W6W7</accession>
<dbReference type="SUPFAM" id="SSF81345">
    <property type="entry name" value="ABC transporter involved in vitamin B12 uptake, BtuC"/>
    <property type="match status" value="1"/>
</dbReference>
<evidence type="ECO:0000313" key="9">
    <source>
        <dbReference type="Proteomes" id="UP000004778"/>
    </source>
</evidence>
<dbReference type="GO" id="GO:0055085">
    <property type="term" value="P:transmembrane transport"/>
    <property type="evidence" value="ECO:0007669"/>
    <property type="project" value="InterPro"/>
</dbReference>
<dbReference type="Gene3D" id="1.10.3470.10">
    <property type="entry name" value="ABC transporter involved in vitamin B12 uptake, BtuC"/>
    <property type="match status" value="1"/>
</dbReference>
<dbReference type="HOGENOM" id="CLU_028808_4_3_11"/>
<protein>
    <submittedName>
        <fullName evidence="8">ABC 3 transport family protein</fullName>
    </submittedName>
</protein>
<dbReference type="eggNOG" id="COG1108">
    <property type="taxonomic scope" value="Bacteria"/>
</dbReference>
<dbReference type="PANTHER" id="PTHR30477:SF0">
    <property type="entry name" value="METAL TRANSPORT SYSTEM MEMBRANE PROTEIN TM_0125-RELATED"/>
    <property type="match status" value="1"/>
</dbReference>
<dbReference type="EMBL" id="ACFH01000109">
    <property type="protein sequence ID" value="EEH65641.1"/>
    <property type="molecule type" value="Genomic_DNA"/>
</dbReference>
<organism evidence="8 9">
    <name type="scientific">Actinomyces urogenitalis DSM 15434</name>
    <dbReference type="NCBI Taxonomy" id="525246"/>
    <lineage>
        <taxon>Bacteria</taxon>
        <taxon>Bacillati</taxon>
        <taxon>Actinomycetota</taxon>
        <taxon>Actinomycetes</taxon>
        <taxon>Actinomycetales</taxon>
        <taxon>Actinomycetaceae</taxon>
        <taxon>Actinomyces</taxon>
    </lineage>
</organism>
<feature type="transmembrane region" description="Helical" evidence="7">
    <location>
        <begin position="187"/>
        <end position="205"/>
    </location>
</feature>
<keyword evidence="6" id="KW-0813">Transport</keyword>
<evidence type="ECO:0000256" key="5">
    <source>
        <dbReference type="ARBA" id="ARBA00023136"/>
    </source>
</evidence>
<dbReference type="GO" id="GO:0010043">
    <property type="term" value="P:response to zinc ion"/>
    <property type="evidence" value="ECO:0007669"/>
    <property type="project" value="TreeGrafter"/>
</dbReference>
<comment type="subcellular location">
    <subcellularLocation>
        <location evidence="6">Cell membrane</location>
        <topology evidence="6">Multi-pass membrane protein</topology>
    </subcellularLocation>
    <subcellularLocation>
        <location evidence="1">Membrane</location>
        <topology evidence="1">Multi-pass membrane protein</topology>
    </subcellularLocation>
</comment>
<dbReference type="OrthoDB" id="3260923at2"/>
<feature type="transmembrane region" description="Helical" evidence="7">
    <location>
        <begin position="262"/>
        <end position="279"/>
    </location>
</feature>
<feature type="transmembrane region" description="Helical" evidence="7">
    <location>
        <begin position="211"/>
        <end position="228"/>
    </location>
</feature>
<comment type="caution">
    <text evidence="8">The sequence shown here is derived from an EMBL/GenBank/DDBJ whole genome shotgun (WGS) entry which is preliminary data.</text>
</comment>
<feature type="transmembrane region" description="Helical" evidence="7">
    <location>
        <begin position="108"/>
        <end position="128"/>
    </location>
</feature>
<dbReference type="InterPro" id="IPR001626">
    <property type="entry name" value="ABC_TroCD"/>
</dbReference>
<dbReference type="InterPro" id="IPR037294">
    <property type="entry name" value="ABC_BtuC-like"/>
</dbReference>
<feature type="transmembrane region" description="Helical" evidence="7">
    <location>
        <begin position="72"/>
        <end position="96"/>
    </location>
</feature>
<keyword evidence="5 7" id="KW-0472">Membrane</keyword>
<feature type="transmembrane region" description="Helical" evidence="7">
    <location>
        <begin position="6"/>
        <end position="32"/>
    </location>
</feature>